<accession>A0A9D3YYG3</accession>
<evidence type="ECO:0000313" key="4">
    <source>
        <dbReference type="Proteomes" id="UP000828390"/>
    </source>
</evidence>
<proteinExistence type="predicted"/>
<dbReference type="InterPro" id="IPR050309">
    <property type="entry name" value="Type-B_Carboxylest/Lipase"/>
</dbReference>
<dbReference type="PANTHER" id="PTHR11559">
    <property type="entry name" value="CARBOXYLESTERASE"/>
    <property type="match status" value="1"/>
</dbReference>
<keyword evidence="4" id="KW-1185">Reference proteome</keyword>
<keyword evidence="1" id="KW-0732">Signal</keyword>
<dbReference type="InterPro" id="IPR002018">
    <property type="entry name" value="CarbesteraseB"/>
</dbReference>
<dbReference type="Proteomes" id="UP000828390">
    <property type="component" value="Unassembled WGS sequence"/>
</dbReference>
<sequence>MVGISTITCFFVFLLKDIGECFILFDGSGNGNANASVSVDVSCGRITGQWSYKDHGYSFLGIPYAEPPVGRLRWRPPVALAVSNGNCWSGEIDARVPGNVCFQPDNRNISQLVGDEDCLYLNVWTPSLDVNASFPVMVWIHGGYLLYGSGNDADIGYAPSARLAHDLNVVFVSMNYRLNAFGFMALELLVTGSPTGTSGNYGLMDQIEVLKWVKINVRKFGCDPNQVTVFGQSSGGTSIFALQASPLTENLFHKAWLQSASPVMNKTAAQAFKDNEPFLKNTGCSDVDCLYNLTQVDVLRSIPWNEYPYWLMDDLLSLPTAGLFDGALPIVDGYVLKEAPFEAWVHGHGRDVPTIIGSTAQEANEEQHIPENRALTPSDNYEKYVRQTLGTFDDVISETALNLYPSTVISPDYQINTMISDLRTICATDYMTLIASSAFTSNVYRYVATFATSQPSSPFGSSFKSHYAFHGVDSFAFFGTFDKLVNPPSKTEIRFQNTFREEIMSFVKNGRPKSSDWKPYPASTALVSEVTNVTSGYHTAECNFWLRNGFFSYAWIN</sequence>
<dbReference type="Gene3D" id="3.40.50.1820">
    <property type="entry name" value="alpha/beta hydrolase"/>
    <property type="match status" value="1"/>
</dbReference>
<gene>
    <name evidence="3" type="ORF">DPMN_067001</name>
</gene>
<dbReference type="InterPro" id="IPR029058">
    <property type="entry name" value="AB_hydrolase_fold"/>
</dbReference>
<dbReference type="PROSITE" id="PS00941">
    <property type="entry name" value="CARBOXYLESTERASE_B_2"/>
    <property type="match status" value="1"/>
</dbReference>
<dbReference type="Pfam" id="PF00135">
    <property type="entry name" value="COesterase"/>
    <property type="match status" value="1"/>
</dbReference>
<name>A0A9D3YYG3_DREPO</name>
<evidence type="ECO:0000313" key="3">
    <source>
        <dbReference type="EMBL" id="KAH3707591.1"/>
    </source>
</evidence>
<dbReference type="SUPFAM" id="SSF53474">
    <property type="entry name" value="alpha/beta-Hydrolases"/>
    <property type="match status" value="1"/>
</dbReference>
<feature type="chain" id="PRO_5038890013" description="Carboxylesterase type B domain-containing protein" evidence="1">
    <location>
        <begin position="22"/>
        <end position="557"/>
    </location>
</feature>
<dbReference type="InterPro" id="IPR019819">
    <property type="entry name" value="Carboxylesterase_B_CS"/>
</dbReference>
<evidence type="ECO:0000259" key="2">
    <source>
        <dbReference type="Pfam" id="PF00135"/>
    </source>
</evidence>
<protein>
    <recommendedName>
        <fullName evidence="2">Carboxylesterase type B domain-containing protein</fullName>
    </recommendedName>
</protein>
<feature type="domain" description="Carboxylesterase type B" evidence="2">
    <location>
        <begin position="37"/>
        <end position="545"/>
    </location>
</feature>
<dbReference type="EMBL" id="JAIWYP010000014">
    <property type="protein sequence ID" value="KAH3707591.1"/>
    <property type="molecule type" value="Genomic_DNA"/>
</dbReference>
<feature type="signal peptide" evidence="1">
    <location>
        <begin position="1"/>
        <end position="21"/>
    </location>
</feature>
<reference evidence="3" key="1">
    <citation type="journal article" date="2019" name="bioRxiv">
        <title>The Genome of the Zebra Mussel, Dreissena polymorpha: A Resource for Invasive Species Research.</title>
        <authorList>
            <person name="McCartney M.A."/>
            <person name="Auch B."/>
            <person name="Kono T."/>
            <person name="Mallez S."/>
            <person name="Zhang Y."/>
            <person name="Obille A."/>
            <person name="Becker A."/>
            <person name="Abrahante J.E."/>
            <person name="Garbe J."/>
            <person name="Badalamenti J.P."/>
            <person name="Herman A."/>
            <person name="Mangelson H."/>
            <person name="Liachko I."/>
            <person name="Sullivan S."/>
            <person name="Sone E.D."/>
            <person name="Koren S."/>
            <person name="Silverstein K.A.T."/>
            <person name="Beckman K.B."/>
            <person name="Gohl D.M."/>
        </authorList>
    </citation>
    <scope>NUCLEOTIDE SEQUENCE</scope>
    <source>
        <strain evidence="3">Duluth1</strain>
        <tissue evidence="3">Whole animal</tissue>
    </source>
</reference>
<reference evidence="3" key="2">
    <citation type="submission" date="2020-11" db="EMBL/GenBank/DDBJ databases">
        <authorList>
            <person name="McCartney M.A."/>
            <person name="Auch B."/>
            <person name="Kono T."/>
            <person name="Mallez S."/>
            <person name="Becker A."/>
            <person name="Gohl D.M."/>
            <person name="Silverstein K.A.T."/>
            <person name="Koren S."/>
            <person name="Bechman K.B."/>
            <person name="Herman A."/>
            <person name="Abrahante J.E."/>
            <person name="Garbe J."/>
        </authorList>
    </citation>
    <scope>NUCLEOTIDE SEQUENCE</scope>
    <source>
        <strain evidence="3">Duluth1</strain>
        <tissue evidence="3">Whole animal</tissue>
    </source>
</reference>
<dbReference type="OrthoDB" id="3200163at2759"/>
<comment type="caution">
    <text evidence="3">The sequence shown here is derived from an EMBL/GenBank/DDBJ whole genome shotgun (WGS) entry which is preliminary data.</text>
</comment>
<organism evidence="3 4">
    <name type="scientific">Dreissena polymorpha</name>
    <name type="common">Zebra mussel</name>
    <name type="synonym">Mytilus polymorpha</name>
    <dbReference type="NCBI Taxonomy" id="45954"/>
    <lineage>
        <taxon>Eukaryota</taxon>
        <taxon>Metazoa</taxon>
        <taxon>Spiralia</taxon>
        <taxon>Lophotrochozoa</taxon>
        <taxon>Mollusca</taxon>
        <taxon>Bivalvia</taxon>
        <taxon>Autobranchia</taxon>
        <taxon>Heteroconchia</taxon>
        <taxon>Euheterodonta</taxon>
        <taxon>Imparidentia</taxon>
        <taxon>Neoheterodontei</taxon>
        <taxon>Myida</taxon>
        <taxon>Dreissenoidea</taxon>
        <taxon>Dreissenidae</taxon>
        <taxon>Dreissena</taxon>
    </lineage>
</organism>
<evidence type="ECO:0000256" key="1">
    <source>
        <dbReference type="SAM" id="SignalP"/>
    </source>
</evidence>
<dbReference type="AlphaFoldDB" id="A0A9D3YYG3"/>